<evidence type="ECO:0000256" key="8">
    <source>
        <dbReference type="ARBA" id="ARBA00023077"/>
    </source>
</evidence>
<evidence type="ECO:0000256" key="13">
    <source>
        <dbReference type="SAM" id="MobiDB-lite"/>
    </source>
</evidence>
<keyword evidence="8 12" id="KW-0798">TonB box</keyword>
<keyword evidence="10 11" id="KW-0998">Cell outer membrane</keyword>
<keyword evidence="6" id="KW-0408">Iron</keyword>
<proteinExistence type="inferred from homology"/>
<dbReference type="AlphaFoldDB" id="A0A7W4JEX4"/>
<evidence type="ECO:0000256" key="6">
    <source>
        <dbReference type="ARBA" id="ARBA00023004"/>
    </source>
</evidence>
<dbReference type="EMBL" id="JABEQL010000014">
    <property type="protein sequence ID" value="MBB2179792.1"/>
    <property type="molecule type" value="Genomic_DNA"/>
</dbReference>
<dbReference type="InterPro" id="IPR000531">
    <property type="entry name" value="Beta-barrel_TonB"/>
</dbReference>
<keyword evidence="16" id="KW-0675">Receptor</keyword>
<evidence type="ECO:0000256" key="10">
    <source>
        <dbReference type="ARBA" id="ARBA00023237"/>
    </source>
</evidence>
<name>A0A7W4JEX4_9PROT</name>
<dbReference type="PANTHER" id="PTHR32552">
    <property type="entry name" value="FERRICHROME IRON RECEPTOR-RELATED"/>
    <property type="match status" value="1"/>
</dbReference>
<keyword evidence="4" id="KW-0410">Iron transport</keyword>
<evidence type="ECO:0000256" key="1">
    <source>
        <dbReference type="ARBA" id="ARBA00004571"/>
    </source>
</evidence>
<reference evidence="16 17" key="1">
    <citation type="submission" date="2020-04" db="EMBL/GenBank/DDBJ databases">
        <title>Description of novel Gluconacetobacter.</title>
        <authorList>
            <person name="Sombolestani A."/>
        </authorList>
    </citation>
    <scope>NUCLEOTIDE SEQUENCE [LARGE SCALE GENOMIC DNA]</scope>
    <source>
        <strain evidence="16 17">LMG 27725</strain>
    </source>
</reference>
<dbReference type="InterPro" id="IPR012910">
    <property type="entry name" value="Plug_dom"/>
</dbReference>
<keyword evidence="3 11" id="KW-1134">Transmembrane beta strand</keyword>
<feature type="domain" description="TonB-dependent receptor plug" evidence="15">
    <location>
        <begin position="94"/>
        <end position="199"/>
    </location>
</feature>
<feature type="region of interest" description="Disordered" evidence="13">
    <location>
        <begin position="38"/>
        <end position="74"/>
    </location>
</feature>
<accession>A0A7W4JEX4</accession>
<comment type="similarity">
    <text evidence="11 12">Belongs to the TonB-dependent receptor family.</text>
</comment>
<comment type="subcellular location">
    <subcellularLocation>
        <location evidence="1 11">Cell outer membrane</location>
        <topology evidence="1 11">Multi-pass membrane protein</topology>
    </subcellularLocation>
</comment>
<evidence type="ECO:0000256" key="9">
    <source>
        <dbReference type="ARBA" id="ARBA00023136"/>
    </source>
</evidence>
<keyword evidence="2 11" id="KW-0813">Transport</keyword>
<feature type="compositionally biased region" description="Low complexity" evidence="13">
    <location>
        <begin position="58"/>
        <end position="70"/>
    </location>
</feature>
<organism evidence="16 17">
    <name type="scientific">Gluconacetobacter tumulicola</name>
    <dbReference type="NCBI Taxonomy" id="1017177"/>
    <lineage>
        <taxon>Bacteria</taxon>
        <taxon>Pseudomonadati</taxon>
        <taxon>Pseudomonadota</taxon>
        <taxon>Alphaproteobacteria</taxon>
        <taxon>Acetobacterales</taxon>
        <taxon>Acetobacteraceae</taxon>
        <taxon>Gluconacetobacter</taxon>
    </lineage>
</organism>
<gene>
    <name evidence="16" type="ORF">HLH29_11525</name>
</gene>
<dbReference type="Proteomes" id="UP000525623">
    <property type="component" value="Unassembled WGS sequence"/>
</dbReference>
<evidence type="ECO:0000256" key="4">
    <source>
        <dbReference type="ARBA" id="ARBA00022496"/>
    </source>
</evidence>
<dbReference type="PROSITE" id="PS52016">
    <property type="entry name" value="TONB_DEPENDENT_REC_3"/>
    <property type="match status" value="1"/>
</dbReference>
<evidence type="ECO:0000313" key="17">
    <source>
        <dbReference type="Proteomes" id="UP000525623"/>
    </source>
</evidence>
<evidence type="ECO:0000259" key="14">
    <source>
        <dbReference type="Pfam" id="PF00593"/>
    </source>
</evidence>
<keyword evidence="7" id="KW-0406">Ion transport</keyword>
<keyword evidence="9 11" id="KW-0472">Membrane</keyword>
<evidence type="ECO:0000256" key="12">
    <source>
        <dbReference type="RuleBase" id="RU003357"/>
    </source>
</evidence>
<evidence type="ECO:0000256" key="3">
    <source>
        <dbReference type="ARBA" id="ARBA00022452"/>
    </source>
</evidence>
<keyword evidence="5 11" id="KW-0812">Transmembrane</keyword>
<dbReference type="SUPFAM" id="SSF56935">
    <property type="entry name" value="Porins"/>
    <property type="match status" value="1"/>
</dbReference>
<dbReference type="InterPro" id="IPR039426">
    <property type="entry name" value="TonB-dep_rcpt-like"/>
</dbReference>
<dbReference type="InterPro" id="IPR036942">
    <property type="entry name" value="Beta-barrel_TonB_sf"/>
</dbReference>
<evidence type="ECO:0000313" key="16">
    <source>
        <dbReference type="EMBL" id="MBB2179792.1"/>
    </source>
</evidence>
<dbReference type="Pfam" id="PF00593">
    <property type="entry name" value="TonB_dep_Rec_b-barrel"/>
    <property type="match status" value="1"/>
</dbReference>
<feature type="domain" description="TonB-dependent receptor-like beta-barrel" evidence="14">
    <location>
        <begin position="345"/>
        <end position="751"/>
    </location>
</feature>
<dbReference type="GO" id="GO:0006826">
    <property type="term" value="P:iron ion transport"/>
    <property type="evidence" value="ECO:0007669"/>
    <property type="project" value="UniProtKB-KW"/>
</dbReference>
<comment type="caution">
    <text evidence="16">The sequence shown here is derived from an EMBL/GenBank/DDBJ whole genome shotgun (WGS) entry which is preliminary data.</text>
</comment>
<evidence type="ECO:0000256" key="7">
    <source>
        <dbReference type="ARBA" id="ARBA00023065"/>
    </source>
</evidence>
<protein>
    <submittedName>
        <fullName evidence="16">TonB-dependent receptor</fullName>
    </submittedName>
</protein>
<dbReference type="PANTHER" id="PTHR32552:SF81">
    <property type="entry name" value="TONB-DEPENDENT OUTER MEMBRANE RECEPTOR"/>
    <property type="match status" value="1"/>
</dbReference>
<evidence type="ECO:0000259" key="15">
    <source>
        <dbReference type="Pfam" id="PF07715"/>
    </source>
</evidence>
<evidence type="ECO:0000256" key="11">
    <source>
        <dbReference type="PROSITE-ProRule" id="PRU01360"/>
    </source>
</evidence>
<keyword evidence="17" id="KW-1185">Reference proteome</keyword>
<evidence type="ECO:0000256" key="2">
    <source>
        <dbReference type="ARBA" id="ARBA00022448"/>
    </source>
</evidence>
<evidence type="ECO:0000256" key="5">
    <source>
        <dbReference type="ARBA" id="ARBA00022692"/>
    </source>
</evidence>
<dbReference type="Pfam" id="PF07715">
    <property type="entry name" value="Plug"/>
    <property type="match status" value="1"/>
</dbReference>
<dbReference type="Gene3D" id="2.40.170.20">
    <property type="entry name" value="TonB-dependent receptor, beta-barrel domain"/>
    <property type="match status" value="1"/>
</dbReference>
<sequence>MGCMAGHRTARTAQTRRLHLMLSALGITLTVGAPLSGARAEGIAPHPRNSSHGHAPRARQGAARAPADQAGSDEAEAITVNSARRAFSFSKAQHEANSVTHISADTLLNRGVFDVKGLQRVAPNVTIQSMNGTGTTNFFIRGIGFNDFTQNNMSSVMTYVDDVAFPLSTMMGGQMFDLSNVDVTPGPVGFTHGMADTGGEVSIHTNDPTPDWHGGVTEDIASYARSRTDLFISGPIARNLSFRIAGQTVHGGGWQYDPQNGSHLGNANDGALRAKLKWTPDEHTTIKLTGHWMQDDDQVVTGRPALGLVASQPIPQLGYQQAEWSLRPQFAQMIGRSASLMPSEHNTLWGADLNMSHDFGKVTLSTISAYETERVAEYTDQDATALSTGDTYRNIVANVFSQEVRLRNSSPGDRLQWDVGAFYNRTRMLQNYYFDFTDYLPQRGYLSETAFRSTQQSISEYGHVSYRLPYHITLFGGLNHTLDQRALLGLSTRHFGINDKQFNNESTLSAQVSGVLGVQWQATKGTLLYFKTSKGFKPGGFTANNTVSQAQLAPFEPETVLAFEAGFKSDLIPNRLRLNAAAFYDDYHGQQVVGTFLVPSYGPLSQIVNAPKSDIWGFETSIEAHPLPHVFLTQNLGWERGTYQVFNNIDRGQTNAYFAKTGIWQGFYDSFAGVDSGIPKLTLNGEADYRSDVFTRYNMEGGVDWMYRDSQAITPGGVGVYRLPTYFLLGAHVTFRPKNGPWSVTAYASNILNRQYAETAGNASTTYFYIPGPPRFIGGRVSLTY</sequence>
<dbReference type="GO" id="GO:0009279">
    <property type="term" value="C:cell outer membrane"/>
    <property type="evidence" value="ECO:0007669"/>
    <property type="project" value="UniProtKB-SubCell"/>
</dbReference>